<dbReference type="Pfam" id="PF00593">
    <property type="entry name" value="TonB_dep_Rec_b-barrel"/>
    <property type="match status" value="1"/>
</dbReference>
<reference evidence="13 14" key="1">
    <citation type="submission" date="2017-08" db="EMBL/GenBank/DDBJ databases">
        <title>Aliifodinibius alkalisoli sp. nov., isolated from saline alkaline soil.</title>
        <authorList>
            <person name="Liu D."/>
            <person name="Zhang G."/>
        </authorList>
    </citation>
    <scope>NUCLEOTIDE SEQUENCE [LARGE SCALE GENOMIC DNA]</scope>
    <source>
        <strain evidence="13 14">WN023</strain>
    </source>
</reference>
<dbReference type="GO" id="GO:0044718">
    <property type="term" value="P:siderophore transmembrane transport"/>
    <property type="evidence" value="ECO:0007669"/>
    <property type="project" value="TreeGrafter"/>
</dbReference>
<organism evidence="13 14">
    <name type="scientific">Fodinibius salipaludis</name>
    <dbReference type="NCBI Taxonomy" id="2032627"/>
    <lineage>
        <taxon>Bacteria</taxon>
        <taxon>Pseudomonadati</taxon>
        <taxon>Balneolota</taxon>
        <taxon>Balneolia</taxon>
        <taxon>Balneolales</taxon>
        <taxon>Balneolaceae</taxon>
        <taxon>Fodinibius</taxon>
    </lineage>
</organism>
<evidence type="ECO:0000256" key="3">
    <source>
        <dbReference type="ARBA" id="ARBA00022452"/>
    </source>
</evidence>
<dbReference type="SUPFAM" id="SSF56935">
    <property type="entry name" value="Porins"/>
    <property type="match status" value="1"/>
</dbReference>
<dbReference type="RefSeq" id="WP_095607642.1">
    <property type="nucleotide sequence ID" value="NZ_NSKE01000013.1"/>
</dbReference>
<dbReference type="OrthoDB" id="9795928at2"/>
<feature type="chain" id="PRO_5013399124" evidence="10">
    <location>
        <begin position="27"/>
        <end position="755"/>
    </location>
</feature>
<evidence type="ECO:0000256" key="8">
    <source>
        <dbReference type="PROSITE-ProRule" id="PRU01360"/>
    </source>
</evidence>
<keyword evidence="13" id="KW-0675">Receptor</keyword>
<keyword evidence="3 8" id="KW-1134">Transmembrane beta strand</keyword>
<evidence type="ECO:0000259" key="11">
    <source>
        <dbReference type="Pfam" id="PF00593"/>
    </source>
</evidence>
<dbReference type="Gene3D" id="2.60.40.1120">
    <property type="entry name" value="Carboxypeptidase-like, regulatory domain"/>
    <property type="match status" value="1"/>
</dbReference>
<dbReference type="Pfam" id="PF07715">
    <property type="entry name" value="Plug"/>
    <property type="match status" value="1"/>
</dbReference>
<dbReference type="PANTHER" id="PTHR30069">
    <property type="entry name" value="TONB-DEPENDENT OUTER MEMBRANE RECEPTOR"/>
    <property type="match status" value="1"/>
</dbReference>
<proteinExistence type="inferred from homology"/>
<keyword evidence="5 9" id="KW-0798">TonB box</keyword>
<comment type="caution">
    <text evidence="13">The sequence shown here is derived from an EMBL/GenBank/DDBJ whole genome shotgun (WGS) entry which is preliminary data.</text>
</comment>
<name>A0A2A2G7F4_9BACT</name>
<evidence type="ECO:0000256" key="6">
    <source>
        <dbReference type="ARBA" id="ARBA00023136"/>
    </source>
</evidence>
<evidence type="ECO:0000256" key="1">
    <source>
        <dbReference type="ARBA" id="ARBA00004571"/>
    </source>
</evidence>
<dbReference type="Gene3D" id="2.170.130.10">
    <property type="entry name" value="TonB-dependent receptor, plug domain"/>
    <property type="match status" value="1"/>
</dbReference>
<feature type="domain" description="TonB-dependent receptor plug" evidence="12">
    <location>
        <begin position="135"/>
        <end position="235"/>
    </location>
</feature>
<keyword evidence="14" id="KW-1185">Reference proteome</keyword>
<dbReference type="PROSITE" id="PS52016">
    <property type="entry name" value="TONB_DEPENDENT_REC_3"/>
    <property type="match status" value="1"/>
</dbReference>
<dbReference type="Pfam" id="PF13715">
    <property type="entry name" value="CarbopepD_reg_2"/>
    <property type="match status" value="1"/>
</dbReference>
<dbReference type="InterPro" id="IPR039426">
    <property type="entry name" value="TonB-dep_rcpt-like"/>
</dbReference>
<keyword evidence="6 8" id="KW-0472">Membrane</keyword>
<dbReference type="InterPro" id="IPR000531">
    <property type="entry name" value="Beta-barrel_TonB"/>
</dbReference>
<gene>
    <name evidence="13" type="ORF">CK503_14965</name>
</gene>
<feature type="signal peptide" evidence="10">
    <location>
        <begin position="1"/>
        <end position="26"/>
    </location>
</feature>
<evidence type="ECO:0000313" key="13">
    <source>
        <dbReference type="EMBL" id="PAU92789.1"/>
    </source>
</evidence>
<dbReference type="CDD" id="cd01347">
    <property type="entry name" value="ligand_gated_channel"/>
    <property type="match status" value="1"/>
</dbReference>
<sequence>MTSSNKLFCLLSFLGFLLILPPLSNASYSQNSTIEGVVIDKETGDPISYAYLFLEGINRGQTTHSDGTFTFKNIPSGTYTIKMQRIGYKTQSQTIEVPASDTLKITLEMTPTILDNEGVEVFGQHDRGSSNHLENATQNISGQNLRQNLSSTLANTLEDIPGLSTRSMGTAPGRPVMRGLGGERLMILEDGERTGDVSSQSSDHAVSVDPMSAEEIKIARGPSALEYGSNAIGGVINVVRNQVPSSIPDHLHGTASLQGETVNTGSAAGIEFGLPLGSNFSLKADGNLRSTLDTNTPAGTLENSGLFSSNNSIGLGYIKPWGHAGISSNIYLNNYGIPPDSLGGHPNGVDIEMEKFQFKGTSEIILDRPFLQKLEVNLSHKSYFHQEIESSGIVGTEFGVLTTNASIKADHNTFAFFGKGKMGIWAEQKNYAVNGTNTPDSDSYSLSAFLIEEKDIGPLHLEVGARLDHTTAMPDETEHESIQGRQIRDRSFTALATSANAVYDFGDGFFTGASVIHSFRAPSQEELFSQGPHLASYSYEVGNPDLDPERGLGKEIYFRYRKSNARAEITFFHNRFLNYNYATNTGKRRPEFLGGYPIYQFTGTEAVLSGIEFNSQLKLTNHWALSASASYTHGKRKLFENEQTNSSEEWKPLPMIPPFKGNVELSYTYEKLKVGTKTKIAAAQKRTGEFETPTDSYAIFSFFSQYRFEKWALLHTVSLNANNIFNTTYRDHLSRIKEIYPQPGRNISMLYRVYF</sequence>
<evidence type="ECO:0000256" key="4">
    <source>
        <dbReference type="ARBA" id="ARBA00022692"/>
    </source>
</evidence>
<dbReference type="EMBL" id="NSKE01000013">
    <property type="protein sequence ID" value="PAU92789.1"/>
    <property type="molecule type" value="Genomic_DNA"/>
</dbReference>
<dbReference type="GO" id="GO:0015344">
    <property type="term" value="F:siderophore uptake transmembrane transporter activity"/>
    <property type="evidence" value="ECO:0007669"/>
    <property type="project" value="TreeGrafter"/>
</dbReference>
<keyword evidence="4 8" id="KW-0812">Transmembrane</keyword>
<comment type="similarity">
    <text evidence="8 9">Belongs to the TonB-dependent receptor family.</text>
</comment>
<dbReference type="Proteomes" id="UP000218831">
    <property type="component" value="Unassembled WGS sequence"/>
</dbReference>
<feature type="domain" description="TonB-dependent receptor-like beta-barrel" evidence="11">
    <location>
        <begin position="300"/>
        <end position="724"/>
    </location>
</feature>
<dbReference type="PANTHER" id="PTHR30069:SF40">
    <property type="entry name" value="TONB-DEPENDENT RECEPTOR NMB0964-RELATED"/>
    <property type="match status" value="1"/>
</dbReference>
<dbReference type="InterPro" id="IPR037066">
    <property type="entry name" value="Plug_dom_sf"/>
</dbReference>
<accession>A0A2A2G7F4</accession>
<evidence type="ECO:0000313" key="14">
    <source>
        <dbReference type="Proteomes" id="UP000218831"/>
    </source>
</evidence>
<dbReference type="Gene3D" id="2.40.170.20">
    <property type="entry name" value="TonB-dependent receptor, beta-barrel domain"/>
    <property type="match status" value="1"/>
</dbReference>
<protein>
    <submittedName>
        <fullName evidence="13">TonB-dependent receptor</fullName>
    </submittedName>
</protein>
<evidence type="ECO:0000256" key="2">
    <source>
        <dbReference type="ARBA" id="ARBA00022448"/>
    </source>
</evidence>
<evidence type="ECO:0000256" key="5">
    <source>
        <dbReference type="ARBA" id="ARBA00023077"/>
    </source>
</evidence>
<keyword evidence="2 8" id="KW-0813">Transport</keyword>
<evidence type="ECO:0000256" key="10">
    <source>
        <dbReference type="SAM" id="SignalP"/>
    </source>
</evidence>
<dbReference type="InterPro" id="IPR013784">
    <property type="entry name" value="Carb-bd-like_fold"/>
</dbReference>
<keyword evidence="10" id="KW-0732">Signal</keyword>
<dbReference type="AlphaFoldDB" id="A0A2A2G7F4"/>
<keyword evidence="7 8" id="KW-0998">Cell outer membrane</keyword>
<dbReference type="SUPFAM" id="SSF49452">
    <property type="entry name" value="Starch-binding domain-like"/>
    <property type="match status" value="1"/>
</dbReference>
<dbReference type="InterPro" id="IPR012910">
    <property type="entry name" value="Plug_dom"/>
</dbReference>
<dbReference type="GO" id="GO:0009279">
    <property type="term" value="C:cell outer membrane"/>
    <property type="evidence" value="ECO:0007669"/>
    <property type="project" value="UniProtKB-SubCell"/>
</dbReference>
<dbReference type="InterPro" id="IPR036942">
    <property type="entry name" value="Beta-barrel_TonB_sf"/>
</dbReference>
<evidence type="ECO:0000256" key="9">
    <source>
        <dbReference type="RuleBase" id="RU003357"/>
    </source>
</evidence>
<dbReference type="GO" id="GO:0030246">
    <property type="term" value="F:carbohydrate binding"/>
    <property type="evidence" value="ECO:0007669"/>
    <property type="project" value="InterPro"/>
</dbReference>
<evidence type="ECO:0000256" key="7">
    <source>
        <dbReference type="ARBA" id="ARBA00023237"/>
    </source>
</evidence>
<evidence type="ECO:0000259" key="12">
    <source>
        <dbReference type="Pfam" id="PF07715"/>
    </source>
</evidence>
<comment type="subcellular location">
    <subcellularLocation>
        <location evidence="1 8">Cell outer membrane</location>
        <topology evidence="1 8">Multi-pass membrane protein</topology>
    </subcellularLocation>
</comment>